<dbReference type="GO" id="GO:0008131">
    <property type="term" value="F:primary methylamine oxidase activity"/>
    <property type="evidence" value="ECO:0007669"/>
    <property type="project" value="InterPro"/>
</dbReference>
<gene>
    <name evidence="4" type="ORF">SCP_0607700</name>
</gene>
<sequence length="294" mass="33795">MIYHMDGYRPAKEDALAYLATQMRALPQTDTLEPGDGHAPADIYSRDEIPRNACGLTTLWEMQSLLAKIMPPLAEFTRELFCGVAPGLPNDTLVVGAVAPLSIDGSFHRTWVNWRWNVAGPYLHPVGLSHYIDITGTDPRNWKLLKIVYNYQVFSSTDEFLEAFHNGTLKRLPARTDQPIDVAWSRRERPDIPPTWTTCLFISWMGWEMYLGFDRDMGLSLWDIHFRDERIIYELAPQEAIAHYAGNDPMQSSTAWLDRFFGMVRSHQSSTCVVVLVVVHFQPPRLRLEMVRRK</sequence>
<feature type="domain" description="DUF1965" evidence="3">
    <location>
        <begin position="123"/>
        <end position="178"/>
    </location>
</feature>
<dbReference type="InParanoid" id="A0A401GRL2"/>
<dbReference type="Pfam" id="PF09248">
    <property type="entry name" value="DUF1965"/>
    <property type="match status" value="1"/>
</dbReference>
<dbReference type="InterPro" id="IPR016182">
    <property type="entry name" value="Cu_amine_oxidase_N-reg"/>
</dbReference>
<evidence type="ECO:0000259" key="3">
    <source>
        <dbReference type="Pfam" id="PF09248"/>
    </source>
</evidence>
<organism evidence="4 5">
    <name type="scientific">Sparassis crispa</name>
    <dbReference type="NCBI Taxonomy" id="139825"/>
    <lineage>
        <taxon>Eukaryota</taxon>
        <taxon>Fungi</taxon>
        <taxon>Dikarya</taxon>
        <taxon>Basidiomycota</taxon>
        <taxon>Agaricomycotina</taxon>
        <taxon>Agaricomycetes</taxon>
        <taxon>Polyporales</taxon>
        <taxon>Sparassidaceae</taxon>
        <taxon>Sparassis</taxon>
    </lineage>
</organism>
<protein>
    <submittedName>
        <fullName evidence="4">Uncharacterized protein</fullName>
    </submittedName>
</protein>
<evidence type="ECO:0000259" key="2">
    <source>
        <dbReference type="Pfam" id="PF01179"/>
    </source>
</evidence>
<dbReference type="GO" id="GO:0009308">
    <property type="term" value="P:amine metabolic process"/>
    <property type="evidence" value="ECO:0007669"/>
    <property type="project" value="InterPro"/>
</dbReference>
<dbReference type="GO" id="GO:0048038">
    <property type="term" value="F:quinone binding"/>
    <property type="evidence" value="ECO:0007669"/>
    <property type="project" value="InterPro"/>
</dbReference>
<dbReference type="GeneID" id="38781707"/>
<evidence type="ECO:0000256" key="1">
    <source>
        <dbReference type="ARBA" id="ARBA00001935"/>
    </source>
</evidence>
<dbReference type="RefSeq" id="XP_027615703.1">
    <property type="nucleotide sequence ID" value="XM_027759902.1"/>
</dbReference>
<dbReference type="InterPro" id="IPR015328">
    <property type="entry name" value="DUF1965"/>
</dbReference>
<evidence type="ECO:0000313" key="4">
    <source>
        <dbReference type="EMBL" id="GBE84790.1"/>
    </source>
</evidence>
<dbReference type="OrthoDB" id="3341590at2759"/>
<name>A0A401GRL2_9APHY</name>
<dbReference type="SUPFAM" id="SSF49998">
    <property type="entry name" value="Amine oxidase catalytic domain"/>
    <property type="match status" value="1"/>
</dbReference>
<accession>A0A401GRL2</accession>
<keyword evidence="5" id="KW-1185">Reference proteome</keyword>
<dbReference type="InterPro" id="IPR036460">
    <property type="entry name" value="Cu_amine_oxidase_C_sf"/>
</dbReference>
<reference evidence="4 5" key="1">
    <citation type="journal article" date="2018" name="Sci. Rep.">
        <title>Genome sequence of the cauliflower mushroom Sparassis crispa (Hanabiratake) and its association with beneficial usage.</title>
        <authorList>
            <person name="Kiyama R."/>
            <person name="Furutani Y."/>
            <person name="Kawaguchi K."/>
            <person name="Nakanishi T."/>
        </authorList>
    </citation>
    <scope>NUCLEOTIDE SEQUENCE [LARGE SCALE GENOMIC DNA]</scope>
</reference>
<feature type="domain" description="Copper amine oxidase catalytic" evidence="2">
    <location>
        <begin position="202"/>
        <end position="264"/>
    </location>
</feature>
<dbReference type="AlphaFoldDB" id="A0A401GRL2"/>
<dbReference type="Gene3D" id="2.70.98.20">
    <property type="entry name" value="Copper amine oxidase, catalytic domain"/>
    <property type="match status" value="1"/>
</dbReference>
<dbReference type="EMBL" id="BFAD01000006">
    <property type="protein sequence ID" value="GBE84790.1"/>
    <property type="molecule type" value="Genomic_DNA"/>
</dbReference>
<dbReference type="Gene3D" id="3.10.450.40">
    <property type="match status" value="1"/>
</dbReference>
<dbReference type="Pfam" id="PF01179">
    <property type="entry name" value="Cu_amine_oxid"/>
    <property type="match status" value="1"/>
</dbReference>
<evidence type="ECO:0000313" key="5">
    <source>
        <dbReference type="Proteomes" id="UP000287166"/>
    </source>
</evidence>
<dbReference type="InterPro" id="IPR015798">
    <property type="entry name" value="Cu_amine_oxidase_C"/>
</dbReference>
<dbReference type="STRING" id="139825.A0A401GRL2"/>
<dbReference type="Proteomes" id="UP000287166">
    <property type="component" value="Unassembled WGS sequence"/>
</dbReference>
<dbReference type="GO" id="GO:0005507">
    <property type="term" value="F:copper ion binding"/>
    <property type="evidence" value="ECO:0007669"/>
    <property type="project" value="InterPro"/>
</dbReference>
<comment type="cofactor">
    <cofactor evidence="1">
        <name>Cu cation</name>
        <dbReference type="ChEBI" id="CHEBI:23378"/>
    </cofactor>
</comment>
<dbReference type="SUPFAM" id="SSF54416">
    <property type="entry name" value="Amine oxidase N-terminal region"/>
    <property type="match status" value="1"/>
</dbReference>
<proteinExistence type="predicted"/>
<comment type="caution">
    <text evidence="4">The sequence shown here is derived from an EMBL/GenBank/DDBJ whole genome shotgun (WGS) entry which is preliminary data.</text>
</comment>